<dbReference type="eggNOG" id="ENOG502RRJ2">
    <property type="taxonomic scope" value="Eukaryota"/>
</dbReference>
<dbReference type="KEGG" id="crb:17895384"/>
<evidence type="ECO:0000313" key="3">
    <source>
        <dbReference type="Proteomes" id="UP000029121"/>
    </source>
</evidence>
<dbReference type="Pfam" id="PF09331">
    <property type="entry name" value="DUF1985"/>
    <property type="match status" value="1"/>
</dbReference>
<organism evidence="2 3">
    <name type="scientific">Capsella rubella</name>
    <dbReference type="NCBI Taxonomy" id="81985"/>
    <lineage>
        <taxon>Eukaryota</taxon>
        <taxon>Viridiplantae</taxon>
        <taxon>Streptophyta</taxon>
        <taxon>Embryophyta</taxon>
        <taxon>Tracheophyta</taxon>
        <taxon>Spermatophyta</taxon>
        <taxon>Magnoliopsida</taxon>
        <taxon>eudicotyledons</taxon>
        <taxon>Gunneridae</taxon>
        <taxon>Pentapetalae</taxon>
        <taxon>rosids</taxon>
        <taxon>malvids</taxon>
        <taxon>Brassicales</taxon>
        <taxon>Brassicaceae</taxon>
        <taxon>Camelineae</taxon>
        <taxon>Capsella</taxon>
    </lineage>
</organism>
<dbReference type="Proteomes" id="UP000029121">
    <property type="component" value="Unassembled WGS sequence"/>
</dbReference>
<dbReference type="PANTHER" id="PTHR48449:SF1">
    <property type="entry name" value="DUF1985 DOMAIN-CONTAINING PROTEIN"/>
    <property type="match status" value="1"/>
</dbReference>
<evidence type="ECO:0000259" key="1">
    <source>
        <dbReference type="Pfam" id="PF09331"/>
    </source>
</evidence>
<reference evidence="3" key="1">
    <citation type="journal article" date="2013" name="Nat. Genet.">
        <title>The Capsella rubella genome and the genomic consequences of rapid mating system evolution.</title>
        <authorList>
            <person name="Slotte T."/>
            <person name="Hazzouri K.M."/>
            <person name="Agren J.A."/>
            <person name="Koenig D."/>
            <person name="Maumus F."/>
            <person name="Guo Y.L."/>
            <person name="Steige K."/>
            <person name="Platts A.E."/>
            <person name="Escobar J.S."/>
            <person name="Newman L.K."/>
            <person name="Wang W."/>
            <person name="Mandakova T."/>
            <person name="Vello E."/>
            <person name="Smith L.M."/>
            <person name="Henz S.R."/>
            <person name="Steffen J."/>
            <person name="Takuno S."/>
            <person name="Brandvain Y."/>
            <person name="Coop G."/>
            <person name="Andolfatto P."/>
            <person name="Hu T.T."/>
            <person name="Blanchette M."/>
            <person name="Clark R.M."/>
            <person name="Quesneville H."/>
            <person name="Nordborg M."/>
            <person name="Gaut B.S."/>
            <person name="Lysak M.A."/>
            <person name="Jenkins J."/>
            <person name="Grimwood J."/>
            <person name="Chapman J."/>
            <person name="Prochnik S."/>
            <person name="Shu S."/>
            <person name="Rokhsar D."/>
            <person name="Schmutz J."/>
            <person name="Weigel D."/>
            <person name="Wright S.I."/>
        </authorList>
    </citation>
    <scope>NUCLEOTIDE SEQUENCE [LARGE SCALE GENOMIC DNA]</scope>
    <source>
        <strain evidence="3">cv. Monte Gargano</strain>
    </source>
</reference>
<dbReference type="PANTHER" id="PTHR48449">
    <property type="entry name" value="DUF1985 DOMAIN-CONTAINING PROTEIN"/>
    <property type="match status" value="1"/>
</dbReference>
<keyword evidence="3" id="KW-1185">Reference proteome</keyword>
<dbReference type="AlphaFoldDB" id="R0GIN0"/>
<dbReference type="InterPro" id="IPR015410">
    <property type="entry name" value="DUF1985"/>
</dbReference>
<name>R0GIN0_9BRAS</name>
<protein>
    <recommendedName>
        <fullName evidence="1">DUF1985 domain-containing protein</fullName>
    </recommendedName>
</protein>
<sequence>MQPVNMYFNRSEYMKPFKLSAKCYITRTVDFLRAHLKSHELDWFLGHPQFKHFFHMPNDANHKLMGMWMLLLRTASLEKKNECWFIVNGTPIRYSLKEMALISGLYCHEYPRDMETLGSNEFVGKHFSVGTTIRYDDVQAKLLSMKRASPDRVKMAVLYFLCSVIIGKKKPGKKAPSVEPFFLRAIDDLDMCKTFPWGRLAFDENMKEIFHCMNHFGGVLSTNQWVFPSFVIPLEVLAFEAIHVLKENFREGVSNAHAHRHCPRMCKMKFKASKMGFH</sequence>
<proteinExistence type="predicted"/>
<accession>R0GIN0</accession>
<evidence type="ECO:0000313" key="2">
    <source>
        <dbReference type="EMBL" id="EOA35566.1"/>
    </source>
</evidence>
<feature type="domain" description="DUF1985" evidence="1">
    <location>
        <begin position="71"/>
        <end position="207"/>
    </location>
</feature>
<gene>
    <name evidence="2" type="ORF">CARUB_v10020772mg</name>
</gene>
<dbReference type="EMBL" id="KB870806">
    <property type="protein sequence ID" value="EOA35566.1"/>
    <property type="molecule type" value="Genomic_DNA"/>
</dbReference>